<sequence>MGSEKPRPPLALKPKLAITGGFFSSLFSSLAGNTTPERSSTSPSPTPAKDVDPTTVNETSVSLTIFSADVNVRLAKKVAAELHRSTKKNPPTSVKYDLIYVSN</sequence>
<evidence type="ECO:0000313" key="3">
    <source>
        <dbReference type="Proteomes" id="UP000717328"/>
    </source>
</evidence>
<dbReference type="Proteomes" id="UP000717328">
    <property type="component" value="Unassembled WGS sequence"/>
</dbReference>
<dbReference type="InterPro" id="IPR022155">
    <property type="entry name" value="DUF3684"/>
</dbReference>
<dbReference type="AlphaFoldDB" id="A0A9P7GN02"/>
<name>A0A9P7GN02_9AGAR</name>
<feature type="region of interest" description="Disordered" evidence="1">
    <location>
        <begin position="29"/>
        <end position="56"/>
    </location>
</feature>
<evidence type="ECO:0000256" key="1">
    <source>
        <dbReference type="SAM" id="MobiDB-lite"/>
    </source>
</evidence>
<feature type="compositionally biased region" description="Low complexity" evidence="1">
    <location>
        <begin position="29"/>
        <end position="43"/>
    </location>
</feature>
<proteinExistence type="predicted"/>
<evidence type="ECO:0000313" key="2">
    <source>
        <dbReference type="EMBL" id="KAG5653627.1"/>
    </source>
</evidence>
<comment type="caution">
    <text evidence="2">The sequence shown here is derived from an EMBL/GenBank/DDBJ whole genome shotgun (WGS) entry which is preliminary data.</text>
</comment>
<accession>A0A9P7GN02</accession>
<protein>
    <submittedName>
        <fullName evidence="2">Uncharacterized protein</fullName>
    </submittedName>
</protein>
<gene>
    <name evidence="2" type="ORF">H0H81_011853</name>
</gene>
<reference evidence="2" key="1">
    <citation type="submission" date="2021-02" db="EMBL/GenBank/DDBJ databases">
        <authorList>
            <person name="Nieuwenhuis M."/>
            <person name="Van De Peppel L.J.J."/>
        </authorList>
    </citation>
    <scope>NUCLEOTIDE SEQUENCE</scope>
    <source>
        <strain evidence="2">D49</strain>
    </source>
</reference>
<dbReference type="Pfam" id="PF12449">
    <property type="entry name" value="DUF3684"/>
    <property type="match status" value="1"/>
</dbReference>
<dbReference type="OrthoDB" id="10031156at2759"/>
<reference evidence="2" key="2">
    <citation type="submission" date="2021-10" db="EMBL/GenBank/DDBJ databases">
        <title>Phylogenomics reveals ancestral predisposition of the termite-cultivated fungus Termitomyces towards a domesticated lifestyle.</title>
        <authorList>
            <person name="Auxier B."/>
            <person name="Grum-Grzhimaylo A."/>
            <person name="Cardenas M.E."/>
            <person name="Lodge J.D."/>
            <person name="Laessoe T."/>
            <person name="Pedersen O."/>
            <person name="Smith M.E."/>
            <person name="Kuyper T.W."/>
            <person name="Franco-Molano E.A."/>
            <person name="Baroni T.J."/>
            <person name="Aanen D.K."/>
        </authorList>
    </citation>
    <scope>NUCLEOTIDE SEQUENCE</scope>
    <source>
        <strain evidence="2">D49</strain>
    </source>
</reference>
<dbReference type="EMBL" id="JABCKI010000042">
    <property type="protein sequence ID" value="KAG5653627.1"/>
    <property type="molecule type" value="Genomic_DNA"/>
</dbReference>
<keyword evidence="3" id="KW-1185">Reference proteome</keyword>
<organism evidence="2 3">
    <name type="scientific">Sphagnurus paluster</name>
    <dbReference type="NCBI Taxonomy" id="117069"/>
    <lineage>
        <taxon>Eukaryota</taxon>
        <taxon>Fungi</taxon>
        <taxon>Dikarya</taxon>
        <taxon>Basidiomycota</taxon>
        <taxon>Agaricomycotina</taxon>
        <taxon>Agaricomycetes</taxon>
        <taxon>Agaricomycetidae</taxon>
        <taxon>Agaricales</taxon>
        <taxon>Tricholomatineae</taxon>
        <taxon>Lyophyllaceae</taxon>
        <taxon>Sphagnurus</taxon>
    </lineage>
</organism>